<dbReference type="InterPro" id="IPR024932">
    <property type="entry name" value="ApbE"/>
</dbReference>
<comment type="similarity">
    <text evidence="1 11">Belongs to the ApbE family.</text>
</comment>
<comment type="catalytic activity">
    <reaction evidence="10 11">
        <text>L-threonyl-[protein] + FAD = FMN-L-threonyl-[protein] + AMP + H(+)</text>
        <dbReference type="Rhea" id="RHEA:36847"/>
        <dbReference type="Rhea" id="RHEA-COMP:11060"/>
        <dbReference type="Rhea" id="RHEA-COMP:11061"/>
        <dbReference type="ChEBI" id="CHEBI:15378"/>
        <dbReference type="ChEBI" id="CHEBI:30013"/>
        <dbReference type="ChEBI" id="CHEBI:57692"/>
        <dbReference type="ChEBI" id="CHEBI:74257"/>
        <dbReference type="ChEBI" id="CHEBI:456215"/>
        <dbReference type="EC" id="2.7.1.180"/>
    </reaction>
</comment>
<dbReference type="InterPro" id="IPR003374">
    <property type="entry name" value="ApbE-like_sf"/>
</dbReference>
<keyword evidence="5 11" id="KW-0808">Transferase</keyword>
<keyword evidence="14" id="KW-1185">Reference proteome</keyword>
<reference evidence="13 14" key="1">
    <citation type="submission" date="2018-02" db="EMBL/GenBank/DDBJ databases">
        <title>Subsurface microbial communities from deep shales in Ohio and West Virginia, USA.</title>
        <authorList>
            <person name="Wrighton K."/>
        </authorList>
    </citation>
    <scope>NUCLEOTIDE SEQUENCE [LARGE SCALE GENOMIC DNA]</scope>
    <source>
        <strain evidence="13 14">OWC-G53F</strain>
    </source>
</reference>
<dbReference type="GO" id="GO:0016740">
    <property type="term" value="F:transferase activity"/>
    <property type="evidence" value="ECO:0007669"/>
    <property type="project" value="UniProtKB-UniRule"/>
</dbReference>
<organism evidence="13 14">
    <name type="scientific">Methylobacter tundripaludum</name>
    <dbReference type="NCBI Taxonomy" id="173365"/>
    <lineage>
        <taxon>Bacteria</taxon>
        <taxon>Pseudomonadati</taxon>
        <taxon>Pseudomonadota</taxon>
        <taxon>Gammaproteobacteria</taxon>
        <taxon>Methylococcales</taxon>
        <taxon>Methylococcaceae</taxon>
        <taxon>Methylobacter</taxon>
    </lineage>
</organism>
<dbReference type="PANTHER" id="PTHR30040:SF2">
    <property type="entry name" value="FAD:PROTEIN FMN TRANSFERASE"/>
    <property type="match status" value="1"/>
</dbReference>
<proteinExistence type="inferred from homology"/>
<dbReference type="PIRSF" id="PIRSF006268">
    <property type="entry name" value="ApbE"/>
    <property type="match status" value="1"/>
</dbReference>
<evidence type="ECO:0000256" key="9">
    <source>
        <dbReference type="ARBA" id="ARBA00031306"/>
    </source>
</evidence>
<comment type="caution">
    <text evidence="13">The sequence shown here is derived from an EMBL/GenBank/DDBJ whole genome shotgun (WGS) entry which is preliminary data.</text>
</comment>
<evidence type="ECO:0000256" key="12">
    <source>
        <dbReference type="PIRSR" id="PIRSR006268-2"/>
    </source>
</evidence>
<keyword evidence="6 11" id="KW-0479">Metal-binding</keyword>
<dbReference type="OrthoDB" id="9778595at2"/>
<dbReference type="AlphaFoldDB" id="A0A2S6H3L8"/>
<evidence type="ECO:0000256" key="10">
    <source>
        <dbReference type="ARBA" id="ARBA00048540"/>
    </source>
</evidence>
<dbReference type="EMBL" id="PTIY01000005">
    <property type="protein sequence ID" value="PPK72092.1"/>
    <property type="molecule type" value="Genomic_DNA"/>
</dbReference>
<evidence type="ECO:0000256" key="6">
    <source>
        <dbReference type="ARBA" id="ARBA00022723"/>
    </source>
</evidence>
<evidence type="ECO:0000256" key="7">
    <source>
        <dbReference type="ARBA" id="ARBA00022827"/>
    </source>
</evidence>
<evidence type="ECO:0000256" key="3">
    <source>
        <dbReference type="ARBA" id="ARBA00016337"/>
    </source>
</evidence>
<evidence type="ECO:0000313" key="14">
    <source>
        <dbReference type="Proteomes" id="UP000238071"/>
    </source>
</evidence>
<evidence type="ECO:0000313" key="13">
    <source>
        <dbReference type="EMBL" id="PPK72092.1"/>
    </source>
</evidence>
<dbReference type="Gene3D" id="3.10.520.10">
    <property type="entry name" value="ApbE-like domains"/>
    <property type="match status" value="1"/>
</dbReference>
<protein>
    <recommendedName>
        <fullName evidence="3 11">FAD:protein FMN transferase</fullName>
        <ecNumber evidence="2 11">2.7.1.180</ecNumber>
    </recommendedName>
    <alternativeName>
        <fullName evidence="9 11">Flavin transferase</fullName>
    </alternativeName>
</protein>
<dbReference type="GO" id="GO:0046872">
    <property type="term" value="F:metal ion binding"/>
    <property type="evidence" value="ECO:0007669"/>
    <property type="project" value="UniProtKB-UniRule"/>
</dbReference>
<accession>A0A2S6H3L8</accession>
<gene>
    <name evidence="13" type="ORF">B0F88_105204</name>
</gene>
<keyword evidence="7 11" id="KW-0274">FAD</keyword>
<evidence type="ECO:0000256" key="5">
    <source>
        <dbReference type="ARBA" id="ARBA00022679"/>
    </source>
</evidence>
<keyword evidence="13" id="KW-0449">Lipoprotein</keyword>
<keyword evidence="8 11" id="KW-0460">Magnesium</keyword>
<evidence type="ECO:0000256" key="11">
    <source>
        <dbReference type="PIRNR" id="PIRNR006268"/>
    </source>
</evidence>
<feature type="binding site" evidence="12">
    <location>
        <position position="311"/>
    </location>
    <ligand>
        <name>Mg(2+)</name>
        <dbReference type="ChEBI" id="CHEBI:18420"/>
    </ligand>
</feature>
<keyword evidence="4 11" id="KW-0285">Flavoprotein</keyword>
<feature type="binding site" evidence="12">
    <location>
        <position position="307"/>
    </location>
    <ligand>
        <name>Mg(2+)</name>
        <dbReference type="ChEBI" id="CHEBI:18420"/>
    </ligand>
</feature>
<evidence type="ECO:0000256" key="2">
    <source>
        <dbReference type="ARBA" id="ARBA00011955"/>
    </source>
</evidence>
<dbReference type="PANTHER" id="PTHR30040">
    <property type="entry name" value="THIAMINE BIOSYNTHESIS LIPOPROTEIN APBE"/>
    <property type="match status" value="1"/>
</dbReference>
<feature type="binding site" evidence="12">
    <location>
        <position position="190"/>
    </location>
    <ligand>
        <name>Mg(2+)</name>
        <dbReference type="ChEBI" id="CHEBI:18420"/>
    </ligand>
</feature>
<dbReference type="Pfam" id="PF02424">
    <property type="entry name" value="ApbE"/>
    <property type="match status" value="1"/>
</dbReference>
<name>A0A2S6H3L8_9GAMM</name>
<dbReference type="Proteomes" id="UP000238071">
    <property type="component" value="Unassembled WGS sequence"/>
</dbReference>
<evidence type="ECO:0000256" key="4">
    <source>
        <dbReference type="ARBA" id="ARBA00022630"/>
    </source>
</evidence>
<evidence type="ECO:0000256" key="8">
    <source>
        <dbReference type="ARBA" id="ARBA00022842"/>
    </source>
</evidence>
<comment type="cofactor">
    <cofactor evidence="12">
        <name>Mg(2+)</name>
        <dbReference type="ChEBI" id="CHEBI:18420"/>
    </cofactor>
    <cofactor evidence="12">
        <name>Mn(2+)</name>
        <dbReference type="ChEBI" id="CHEBI:29035"/>
    </cofactor>
    <text evidence="12">Magnesium. Can also use manganese.</text>
</comment>
<dbReference type="EC" id="2.7.1.180" evidence="2 11"/>
<sequence length="359" mass="39609">MIKKRQTWMTNPRTIKTALSGAFPHHFTACMFLAMLAGCSEPTIQKLEGPAQGTTYHISYWSESPVDDKAVKDAVENEFAAIDKLLSNYRPDSTIETFNSIENTDSQEVGGEIVSLVKIAQVVNQASQGCYDLTIKPLFDLWGFKGNALTIPKDSTILATLKQIGMEKLEIVDDTHLRKKQADLKVDLSSIAQGYSVERISKVLEQKGISNYLVEIGGELKTNGYKPGLQPWRIAVERPLPEERTMHKVVTMPKDSPMAVMTSGTYRHYFDDQGRRYSHILDARNGRPVGHNLVSATVLIADPTVADAWSTALLCLGAKDGMAAANMAKIPALFIELQGSELIESRSDALNTLNTLTLH</sequence>
<evidence type="ECO:0000256" key="1">
    <source>
        <dbReference type="ARBA" id="ARBA00008282"/>
    </source>
</evidence>
<dbReference type="SUPFAM" id="SSF143631">
    <property type="entry name" value="ApbE-like"/>
    <property type="match status" value="1"/>
</dbReference>